<feature type="coiled-coil region" evidence="2">
    <location>
        <begin position="11"/>
        <end position="206"/>
    </location>
</feature>
<evidence type="ECO:0000256" key="3">
    <source>
        <dbReference type="SAM" id="MobiDB-lite"/>
    </source>
</evidence>
<dbReference type="Gene3D" id="1.10.287.1490">
    <property type="match status" value="1"/>
</dbReference>
<accession>A0ABM4CE51</accession>
<feature type="domain" description="Myosin tail" evidence="4">
    <location>
        <begin position="9"/>
        <end position="563"/>
    </location>
</feature>
<dbReference type="GeneID" id="100205311"/>
<evidence type="ECO:0000313" key="5">
    <source>
        <dbReference type="Proteomes" id="UP001652625"/>
    </source>
</evidence>
<dbReference type="RefSeq" id="XP_065659959.1">
    <property type="nucleotide sequence ID" value="XM_065803887.1"/>
</dbReference>
<dbReference type="SUPFAM" id="SSF57997">
    <property type="entry name" value="Tropomyosin"/>
    <property type="match status" value="1"/>
</dbReference>
<evidence type="ECO:0000256" key="1">
    <source>
        <dbReference type="ARBA" id="ARBA00023054"/>
    </source>
</evidence>
<keyword evidence="1 2" id="KW-0175">Coiled coil</keyword>
<gene>
    <name evidence="6" type="primary">LOC100205311</name>
</gene>
<sequence>MATKTLRIAKLDEYRRDAESTREALDEAEELIAKQKKELNDLRNSESSLQAEVDRLQKQKRRLQGDVDQLNAIFDQEKNEITDLENKVKKQTKALAEERKYSTQLEEEKQDFQKKIDAVELKLEAALADKRTYEKQVADLELSKKVLQSSIENLTSSRDNARNLHAASEKEKNSLQVQLNDSRRLISELEDETHQLEASVAAANEALRSSKEQHSRDVAARDEKLEAAKSAFSKLERDSKLTLDEEKKRSQQLTTANKNLESRIAALLAESDEANYRAEEQQKVIRKYQSQLSQLKEVQAELAEMNDVKNSLLKKSLENDKKIKSVEAENSTLVEQVQNLERQKRAVEEELKEVRSEMNTLKNQYQSAITAEKKNFEARLSELQDELSEEKSINNDNEQYIRKLTKDLETATSKLAEQKALVKETEAAKSRLEQVNKELETSKALLDSTYREKLRENAVTLEQRMAKLELALESEVKERESLVKQLKKTEKDLGDVEADLLEAKDGEDAAKNQLEKVLKKFENLRRENAEQADTITRLTQAKLALQCDVEEKEEQLDQFKKELVRKDAYGSKASSRSRSRMERVDDDYDLDE</sequence>
<organism evidence="5 6">
    <name type="scientific">Hydra vulgaris</name>
    <name type="common">Hydra</name>
    <name type="synonym">Hydra attenuata</name>
    <dbReference type="NCBI Taxonomy" id="6087"/>
    <lineage>
        <taxon>Eukaryota</taxon>
        <taxon>Metazoa</taxon>
        <taxon>Cnidaria</taxon>
        <taxon>Hydrozoa</taxon>
        <taxon>Hydroidolina</taxon>
        <taxon>Anthoathecata</taxon>
        <taxon>Aplanulata</taxon>
        <taxon>Hydridae</taxon>
        <taxon>Hydra</taxon>
    </lineage>
</organism>
<dbReference type="Pfam" id="PF01576">
    <property type="entry name" value="Myosin_tail_1"/>
    <property type="match status" value="1"/>
</dbReference>
<evidence type="ECO:0000313" key="6">
    <source>
        <dbReference type="RefSeq" id="XP_065659959.1"/>
    </source>
</evidence>
<keyword evidence="5" id="KW-1185">Reference proteome</keyword>
<name>A0ABM4CE51_HYDVU</name>
<evidence type="ECO:0000256" key="2">
    <source>
        <dbReference type="SAM" id="Coils"/>
    </source>
</evidence>
<protein>
    <submittedName>
        <fullName evidence="6">Myosin heavy chain, embryonic smooth muscle isoform isoform X2</fullName>
    </submittedName>
</protein>
<reference evidence="6" key="1">
    <citation type="submission" date="2025-08" db="UniProtKB">
        <authorList>
            <consortium name="RefSeq"/>
        </authorList>
    </citation>
    <scope>IDENTIFICATION</scope>
</reference>
<feature type="region of interest" description="Disordered" evidence="3">
    <location>
        <begin position="568"/>
        <end position="592"/>
    </location>
</feature>
<dbReference type="InterPro" id="IPR002928">
    <property type="entry name" value="Myosin_tail"/>
</dbReference>
<evidence type="ECO:0000259" key="4">
    <source>
        <dbReference type="Pfam" id="PF01576"/>
    </source>
</evidence>
<proteinExistence type="predicted"/>
<dbReference type="Proteomes" id="UP001652625">
    <property type="component" value="Chromosome 08"/>
</dbReference>
<dbReference type="Gene3D" id="1.20.5.340">
    <property type="match status" value="1"/>
</dbReference>